<comment type="caution">
    <text evidence="1">The sequence shown here is derived from an EMBL/GenBank/DDBJ whole genome shotgun (WGS) entry which is preliminary data.</text>
</comment>
<sequence length="97" mass="10481">MLISGTVFALVYMQTMMAIPLTLDRRCCLEPTDTKLLFTALAATVIATNPPCACAALLTESAALAFDDVCRRSAWRRLRDGAHRPEVSDADSPPEPG</sequence>
<keyword evidence="2" id="KW-1185">Reference proteome</keyword>
<accession>A0A2A2D657</accession>
<organism evidence="1 2">
    <name type="scientific">Streptomyces albireticuli</name>
    <dbReference type="NCBI Taxonomy" id="1940"/>
    <lineage>
        <taxon>Bacteria</taxon>
        <taxon>Bacillati</taxon>
        <taxon>Actinomycetota</taxon>
        <taxon>Actinomycetes</taxon>
        <taxon>Kitasatosporales</taxon>
        <taxon>Streptomycetaceae</taxon>
        <taxon>Streptomyces</taxon>
    </lineage>
</organism>
<dbReference type="AlphaFoldDB" id="A0A2A2D657"/>
<evidence type="ECO:0000313" key="2">
    <source>
        <dbReference type="Proteomes" id="UP000218944"/>
    </source>
</evidence>
<dbReference type="Proteomes" id="UP000218944">
    <property type="component" value="Unassembled WGS sequence"/>
</dbReference>
<proteinExistence type="predicted"/>
<gene>
    <name evidence="1" type="ORF">CK936_21780</name>
</gene>
<dbReference type="EMBL" id="NSJV01000413">
    <property type="protein sequence ID" value="PAU46926.1"/>
    <property type="molecule type" value="Genomic_DNA"/>
</dbReference>
<protein>
    <submittedName>
        <fullName evidence="1">Uncharacterized protein</fullName>
    </submittedName>
</protein>
<dbReference type="RefSeq" id="WP_095582632.1">
    <property type="nucleotide sequence ID" value="NZ_JAJQQQ010000020.1"/>
</dbReference>
<reference evidence="1 2" key="1">
    <citation type="submission" date="2017-08" db="EMBL/GenBank/DDBJ databases">
        <title>Genome sequence of Streptomyces albireticuli NRRL B-1670.</title>
        <authorList>
            <person name="Graham D.E."/>
            <person name="Mahan K.M."/>
            <person name="Klingeman D.M."/>
            <person name="Hettich R.L."/>
            <person name="Parry R.J."/>
            <person name="Spain J.C."/>
        </authorList>
    </citation>
    <scope>NUCLEOTIDE SEQUENCE [LARGE SCALE GENOMIC DNA]</scope>
    <source>
        <strain evidence="1 2">NRRL B-1670</strain>
    </source>
</reference>
<name>A0A2A2D657_9ACTN</name>
<evidence type="ECO:0000313" key="1">
    <source>
        <dbReference type="EMBL" id="PAU46926.1"/>
    </source>
</evidence>